<organism evidence="3 4">
    <name type="scientific">Elysia marginata</name>
    <dbReference type="NCBI Taxonomy" id="1093978"/>
    <lineage>
        <taxon>Eukaryota</taxon>
        <taxon>Metazoa</taxon>
        <taxon>Spiralia</taxon>
        <taxon>Lophotrochozoa</taxon>
        <taxon>Mollusca</taxon>
        <taxon>Gastropoda</taxon>
        <taxon>Heterobranchia</taxon>
        <taxon>Euthyneura</taxon>
        <taxon>Panpulmonata</taxon>
        <taxon>Sacoglossa</taxon>
        <taxon>Placobranchoidea</taxon>
        <taxon>Plakobranchidae</taxon>
        <taxon>Elysia</taxon>
    </lineage>
</organism>
<dbReference type="Proteomes" id="UP000762676">
    <property type="component" value="Unassembled WGS sequence"/>
</dbReference>
<dbReference type="AlphaFoldDB" id="A0AAV4F9U2"/>
<feature type="region of interest" description="Disordered" evidence="1">
    <location>
        <begin position="88"/>
        <end position="179"/>
    </location>
</feature>
<feature type="chain" id="PRO_5043484005" evidence="2">
    <location>
        <begin position="21"/>
        <end position="196"/>
    </location>
</feature>
<sequence>MVTLQAFQTLLLVVVDITSSLIDDSRTQLFYVRVESSRRYATCESRELLGRHSAGDVTGYFLQAIDKATDVAPFWRGRATWGEIESIVSVGTPPAPQRETRKTRPRTERGRKLKGEAEKKSVKEESKEEEDVAERKKKKGVTGRRPLNYHKLLERCSNGRASIDDDTSRRRKTEESELERTAVQSVTVADNFIFYD</sequence>
<evidence type="ECO:0000256" key="1">
    <source>
        <dbReference type="SAM" id="MobiDB-lite"/>
    </source>
</evidence>
<feature type="compositionally biased region" description="Basic and acidic residues" evidence="1">
    <location>
        <begin position="162"/>
        <end position="179"/>
    </location>
</feature>
<protein>
    <submittedName>
        <fullName evidence="3">Uncharacterized protein</fullName>
    </submittedName>
</protein>
<reference evidence="3 4" key="1">
    <citation type="journal article" date="2021" name="Elife">
        <title>Chloroplast acquisition without the gene transfer in kleptoplastic sea slugs, Plakobranchus ocellatus.</title>
        <authorList>
            <person name="Maeda T."/>
            <person name="Takahashi S."/>
            <person name="Yoshida T."/>
            <person name="Shimamura S."/>
            <person name="Takaki Y."/>
            <person name="Nagai Y."/>
            <person name="Toyoda A."/>
            <person name="Suzuki Y."/>
            <person name="Arimoto A."/>
            <person name="Ishii H."/>
            <person name="Satoh N."/>
            <person name="Nishiyama T."/>
            <person name="Hasebe M."/>
            <person name="Maruyama T."/>
            <person name="Minagawa J."/>
            <person name="Obokata J."/>
            <person name="Shigenobu S."/>
        </authorList>
    </citation>
    <scope>NUCLEOTIDE SEQUENCE [LARGE SCALE GENOMIC DNA]</scope>
</reference>
<name>A0AAV4F9U2_9GAST</name>
<keyword evidence="2" id="KW-0732">Signal</keyword>
<evidence type="ECO:0000313" key="3">
    <source>
        <dbReference type="EMBL" id="GFR69110.1"/>
    </source>
</evidence>
<evidence type="ECO:0000256" key="2">
    <source>
        <dbReference type="SAM" id="SignalP"/>
    </source>
</evidence>
<comment type="caution">
    <text evidence="3">The sequence shown here is derived from an EMBL/GenBank/DDBJ whole genome shotgun (WGS) entry which is preliminary data.</text>
</comment>
<gene>
    <name evidence="3" type="ORF">ElyMa_000294500</name>
</gene>
<dbReference type="EMBL" id="BMAT01000594">
    <property type="protein sequence ID" value="GFR69110.1"/>
    <property type="molecule type" value="Genomic_DNA"/>
</dbReference>
<evidence type="ECO:0000313" key="4">
    <source>
        <dbReference type="Proteomes" id="UP000762676"/>
    </source>
</evidence>
<feature type="compositionally biased region" description="Basic and acidic residues" evidence="1">
    <location>
        <begin position="98"/>
        <end position="126"/>
    </location>
</feature>
<proteinExistence type="predicted"/>
<accession>A0AAV4F9U2</accession>
<feature type="signal peptide" evidence="2">
    <location>
        <begin position="1"/>
        <end position="20"/>
    </location>
</feature>
<keyword evidence="4" id="KW-1185">Reference proteome</keyword>